<keyword evidence="4" id="KW-1185">Reference proteome</keyword>
<proteinExistence type="predicted"/>
<protein>
    <recommendedName>
        <fullName evidence="2">Ice-binding protein C-terminal domain-containing protein</fullName>
    </recommendedName>
</protein>
<reference evidence="3 4" key="1">
    <citation type="submission" date="2023-07" db="EMBL/GenBank/DDBJ databases">
        <title>Sorghum-associated microbial communities from plants grown in Nebraska, USA.</title>
        <authorList>
            <person name="Schachtman D."/>
        </authorList>
    </citation>
    <scope>NUCLEOTIDE SEQUENCE [LARGE SCALE GENOMIC DNA]</scope>
    <source>
        <strain evidence="3 4">BE316</strain>
    </source>
</reference>
<evidence type="ECO:0000259" key="2">
    <source>
        <dbReference type="Pfam" id="PF07589"/>
    </source>
</evidence>
<dbReference type="Proteomes" id="UP001180825">
    <property type="component" value="Unassembled WGS sequence"/>
</dbReference>
<organism evidence="3 4">
    <name type="scientific">Roseateles asaccharophilus</name>
    <dbReference type="NCBI Taxonomy" id="582607"/>
    <lineage>
        <taxon>Bacteria</taxon>
        <taxon>Pseudomonadati</taxon>
        <taxon>Pseudomonadota</taxon>
        <taxon>Betaproteobacteria</taxon>
        <taxon>Burkholderiales</taxon>
        <taxon>Sphaerotilaceae</taxon>
        <taxon>Roseateles</taxon>
    </lineage>
</organism>
<evidence type="ECO:0000256" key="1">
    <source>
        <dbReference type="SAM" id="SignalP"/>
    </source>
</evidence>
<dbReference type="InterPro" id="IPR013424">
    <property type="entry name" value="Ice-binding_C"/>
</dbReference>
<evidence type="ECO:0000313" key="3">
    <source>
        <dbReference type="EMBL" id="MDR7333549.1"/>
    </source>
</evidence>
<sequence length="220" mass="23104">MKSIVVSSLLSLGLLASQAAEAITIKWQGVDAAGVKLSTADGTATTSGYSTTALNYTYVATNESFLAYCIEPSQGNGRAGIAREYDVGGFTGVQAQHLQALFSTSYASLSTYNDKAAFQLALWELVRETGTTMDFSSGSFKLTSTDANSVAVSTLANSFLSNALAYTGPAKYELTRLSNSTLQDLVVATPLAAVPEPESYALFLAGLGAIGLIARRRLPR</sequence>
<accession>A0ABU2A8Q5</accession>
<keyword evidence="1" id="KW-0732">Signal</keyword>
<dbReference type="Pfam" id="PF07589">
    <property type="entry name" value="PEP-CTERM"/>
    <property type="match status" value="1"/>
</dbReference>
<dbReference type="RefSeq" id="WP_310329319.1">
    <property type="nucleotide sequence ID" value="NZ_JAVDXV010000005.1"/>
</dbReference>
<evidence type="ECO:0000313" key="4">
    <source>
        <dbReference type="Proteomes" id="UP001180825"/>
    </source>
</evidence>
<gene>
    <name evidence="3" type="ORF">J2X21_002691</name>
</gene>
<name>A0ABU2A8Q5_9BURK</name>
<feature type="chain" id="PRO_5046281529" description="Ice-binding protein C-terminal domain-containing protein" evidence="1">
    <location>
        <begin position="23"/>
        <end position="220"/>
    </location>
</feature>
<dbReference type="NCBIfam" id="TIGR02595">
    <property type="entry name" value="PEP_CTERM"/>
    <property type="match status" value="1"/>
</dbReference>
<feature type="signal peptide" evidence="1">
    <location>
        <begin position="1"/>
        <end position="22"/>
    </location>
</feature>
<feature type="domain" description="Ice-binding protein C-terminal" evidence="2">
    <location>
        <begin position="193"/>
        <end position="217"/>
    </location>
</feature>
<comment type="caution">
    <text evidence="3">The sequence shown here is derived from an EMBL/GenBank/DDBJ whole genome shotgun (WGS) entry which is preliminary data.</text>
</comment>
<dbReference type="EMBL" id="JAVDXV010000005">
    <property type="protein sequence ID" value="MDR7333549.1"/>
    <property type="molecule type" value="Genomic_DNA"/>
</dbReference>